<dbReference type="EMBL" id="PXYI01000009">
    <property type="protein sequence ID" value="PSJ37351.1"/>
    <property type="molecule type" value="Genomic_DNA"/>
</dbReference>
<feature type="domain" description="HTH crp-type" evidence="4">
    <location>
        <begin position="150"/>
        <end position="224"/>
    </location>
</feature>
<evidence type="ECO:0000256" key="2">
    <source>
        <dbReference type="ARBA" id="ARBA00023125"/>
    </source>
</evidence>
<keyword evidence="6" id="KW-1185">Reference proteome</keyword>
<organism evidence="5 6">
    <name type="scientific">Allosphingosinicella deserti</name>
    <dbReference type="NCBI Taxonomy" id="2116704"/>
    <lineage>
        <taxon>Bacteria</taxon>
        <taxon>Pseudomonadati</taxon>
        <taxon>Pseudomonadota</taxon>
        <taxon>Alphaproteobacteria</taxon>
        <taxon>Sphingomonadales</taxon>
        <taxon>Sphingomonadaceae</taxon>
        <taxon>Allosphingosinicella</taxon>
    </lineage>
</organism>
<dbReference type="InterPro" id="IPR036390">
    <property type="entry name" value="WH_DNA-bd_sf"/>
</dbReference>
<dbReference type="InterPro" id="IPR012318">
    <property type="entry name" value="HTH_CRP"/>
</dbReference>
<accession>A0A2P7QH92</accession>
<dbReference type="PANTHER" id="PTHR24567:SF68">
    <property type="entry name" value="DNA-BINDING TRANSCRIPTIONAL DUAL REGULATOR CRP"/>
    <property type="match status" value="1"/>
</dbReference>
<dbReference type="GO" id="GO:0005829">
    <property type="term" value="C:cytosol"/>
    <property type="evidence" value="ECO:0007669"/>
    <property type="project" value="TreeGrafter"/>
</dbReference>
<dbReference type="PROSITE" id="PS51063">
    <property type="entry name" value="HTH_CRP_2"/>
    <property type="match status" value="1"/>
</dbReference>
<dbReference type="GO" id="GO:0003700">
    <property type="term" value="F:DNA-binding transcription factor activity"/>
    <property type="evidence" value="ECO:0007669"/>
    <property type="project" value="TreeGrafter"/>
</dbReference>
<keyword evidence="1" id="KW-0805">Transcription regulation</keyword>
<dbReference type="Gene3D" id="2.60.120.10">
    <property type="entry name" value="Jelly Rolls"/>
    <property type="match status" value="1"/>
</dbReference>
<sequence length="279" mass="30921">MEAMMTNPLALKLEQFTRFDGAERARLDFLAAQPSKTYARGATIIAEGEKVASIHLVLEGLAARAKTLPDGGRQIMAFLVPGDLCDVEVFVLEAMDHDIVAIADTTCALIPAAMIEDMLTESSKLTKALWWSTMTDSAVLRERIIDHGSRNARERIAHILCELLIRYRIVGVTSDASFPFPLTQKELVQATGLTSVHVNRVLQQLRAEGLIVLKNRVVTVLDTHRLKAAGQYEARYLHLTRTERRDPGVSDRAGDLVPATHHRLLQDATHTLKSILGRN</sequence>
<dbReference type="InterPro" id="IPR018490">
    <property type="entry name" value="cNMP-bd_dom_sf"/>
</dbReference>
<keyword evidence="2" id="KW-0238">DNA-binding</keyword>
<dbReference type="SUPFAM" id="SSF46785">
    <property type="entry name" value="Winged helix' DNA-binding domain"/>
    <property type="match status" value="1"/>
</dbReference>
<keyword evidence="3" id="KW-0804">Transcription</keyword>
<dbReference type="Pfam" id="PF13545">
    <property type="entry name" value="HTH_Crp_2"/>
    <property type="match status" value="1"/>
</dbReference>
<protein>
    <submittedName>
        <fullName evidence="5">Cyclic nucleotide-binding protein</fullName>
    </submittedName>
</protein>
<evidence type="ECO:0000313" key="5">
    <source>
        <dbReference type="EMBL" id="PSJ37351.1"/>
    </source>
</evidence>
<dbReference type="InterPro" id="IPR050397">
    <property type="entry name" value="Env_Response_Regulators"/>
</dbReference>
<gene>
    <name evidence="5" type="ORF">C7I55_22815</name>
</gene>
<evidence type="ECO:0000256" key="1">
    <source>
        <dbReference type="ARBA" id="ARBA00023015"/>
    </source>
</evidence>
<name>A0A2P7QH92_9SPHN</name>
<evidence type="ECO:0000313" key="6">
    <source>
        <dbReference type="Proteomes" id="UP000241167"/>
    </source>
</evidence>
<dbReference type="GO" id="GO:0003677">
    <property type="term" value="F:DNA binding"/>
    <property type="evidence" value="ECO:0007669"/>
    <property type="project" value="UniProtKB-KW"/>
</dbReference>
<dbReference type="Proteomes" id="UP000241167">
    <property type="component" value="Unassembled WGS sequence"/>
</dbReference>
<dbReference type="PANTHER" id="PTHR24567">
    <property type="entry name" value="CRP FAMILY TRANSCRIPTIONAL REGULATORY PROTEIN"/>
    <property type="match status" value="1"/>
</dbReference>
<dbReference type="InterPro" id="IPR000595">
    <property type="entry name" value="cNMP-bd_dom"/>
</dbReference>
<dbReference type="CDD" id="cd00038">
    <property type="entry name" value="CAP_ED"/>
    <property type="match status" value="1"/>
</dbReference>
<dbReference type="Gene3D" id="1.10.10.10">
    <property type="entry name" value="Winged helix-like DNA-binding domain superfamily/Winged helix DNA-binding domain"/>
    <property type="match status" value="1"/>
</dbReference>
<dbReference type="AlphaFoldDB" id="A0A2P7QH92"/>
<dbReference type="Pfam" id="PF00027">
    <property type="entry name" value="cNMP_binding"/>
    <property type="match status" value="1"/>
</dbReference>
<dbReference type="InterPro" id="IPR014710">
    <property type="entry name" value="RmlC-like_jellyroll"/>
</dbReference>
<dbReference type="SUPFAM" id="SSF51206">
    <property type="entry name" value="cAMP-binding domain-like"/>
    <property type="match status" value="1"/>
</dbReference>
<evidence type="ECO:0000256" key="3">
    <source>
        <dbReference type="ARBA" id="ARBA00023163"/>
    </source>
</evidence>
<dbReference type="SMART" id="SM00419">
    <property type="entry name" value="HTH_CRP"/>
    <property type="match status" value="1"/>
</dbReference>
<reference evidence="5 6" key="1">
    <citation type="submission" date="2018-03" db="EMBL/GenBank/DDBJ databases">
        <title>The draft genome of Sphingosinicella sp. GL-C-18.</title>
        <authorList>
            <person name="Liu L."/>
            <person name="Li L."/>
            <person name="Liang L."/>
            <person name="Zhang X."/>
            <person name="Wang T."/>
        </authorList>
    </citation>
    <scope>NUCLEOTIDE SEQUENCE [LARGE SCALE GENOMIC DNA]</scope>
    <source>
        <strain evidence="5 6">GL-C-18</strain>
    </source>
</reference>
<evidence type="ECO:0000259" key="4">
    <source>
        <dbReference type="PROSITE" id="PS51063"/>
    </source>
</evidence>
<comment type="caution">
    <text evidence="5">The sequence shown here is derived from an EMBL/GenBank/DDBJ whole genome shotgun (WGS) entry which is preliminary data.</text>
</comment>
<proteinExistence type="predicted"/>
<dbReference type="InterPro" id="IPR036388">
    <property type="entry name" value="WH-like_DNA-bd_sf"/>
</dbReference>